<feature type="region of interest" description="Disordered" evidence="14">
    <location>
        <begin position="430"/>
        <end position="463"/>
    </location>
</feature>
<dbReference type="InterPro" id="IPR008881">
    <property type="entry name" value="Trigger_fac_ribosome-bd_bac"/>
</dbReference>
<evidence type="ECO:0000256" key="7">
    <source>
        <dbReference type="ARBA" id="ARBA00023186"/>
    </source>
</evidence>
<comment type="similarity">
    <text evidence="2 11 13">Belongs to the FKBP-type PPIase family. Tig subfamily.</text>
</comment>
<dbReference type="AlphaFoldDB" id="A0A7T5UHK4"/>
<dbReference type="EMBL" id="CP066681">
    <property type="protein sequence ID" value="QQG37399.1"/>
    <property type="molecule type" value="Genomic_DNA"/>
</dbReference>
<evidence type="ECO:0000256" key="4">
    <source>
        <dbReference type="ARBA" id="ARBA00016902"/>
    </source>
</evidence>
<dbReference type="InterPro" id="IPR005215">
    <property type="entry name" value="Trig_fac"/>
</dbReference>
<dbReference type="GO" id="GO:0015031">
    <property type="term" value="P:protein transport"/>
    <property type="evidence" value="ECO:0007669"/>
    <property type="project" value="UniProtKB-UniRule"/>
</dbReference>
<dbReference type="EC" id="5.2.1.8" evidence="3 11"/>
<dbReference type="SUPFAM" id="SSF102735">
    <property type="entry name" value="Trigger factor ribosome-binding domain"/>
    <property type="match status" value="1"/>
</dbReference>
<sequence>MQAKELKREDLIIQYEVTVSAQDIDRHVDDRLKEVGKTMKMAGFRPGKVPLDILKKRYGKAVMGEVLEMAVNEASAKVIQDNNLRPALQPKIEVKEFDDGKDLVYTMAIELLPDFKVMDLKSIKVEKPVAKVEKKTVDETLERIAKSNRETEAVTEDRATKKGDILLIDFHGRTAKDNKPHPGMHAHDAQLELGSGQFIPGFEDQLVGKKVGDKVEVKVTFPEAYHAAELAGQDAIFDTEIKSILQAKATEINDDFAKKLGLDSEKALREIIEKQVQTEYDGLSRQKVKRALLDALDDAHDFEIPAGMKDMEYQNILMQVKMERQSELVDGELKLSGEEEEELHAIAERRVRLGLVLSEVGRANNVQITDQEMQRAVIAEAQRYPGQEAQVFEYYRKNRQALEALRAPVFEDKVVDFILELATVTDKAVSVEDLSKEEEEESYLEKKKGKKGEDAKPKAKKKA</sequence>
<protein>
    <recommendedName>
        <fullName evidence="4 11">Trigger factor</fullName>
        <shortName evidence="11">TF</shortName>
        <ecNumber evidence="3 11">5.2.1.8</ecNumber>
    </recommendedName>
    <alternativeName>
        <fullName evidence="10 11">PPIase</fullName>
    </alternativeName>
</protein>
<dbReference type="FunFam" id="3.10.50.40:FF:000001">
    <property type="entry name" value="Trigger factor"/>
    <property type="match status" value="1"/>
</dbReference>
<dbReference type="NCBIfam" id="TIGR00115">
    <property type="entry name" value="tig"/>
    <property type="match status" value="1"/>
</dbReference>
<comment type="domain">
    <text evidence="11">Consists of 3 domains; the N-terminus binds the ribosome, the middle domain has PPIase activity, while the C-terminus has intrinsic chaperone activity on its own.</text>
</comment>
<proteinExistence type="inferred from homology"/>
<dbReference type="PANTHER" id="PTHR30560">
    <property type="entry name" value="TRIGGER FACTOR CHAPERONE AND PEPTIDYL-PROLYL CIS/TRANS ISOMERASE"/>
    <property type="match status" value="1"/>
</dbReference>
<dbReference type="GO" id="GO:0003755">
    <property type="term" value="F:peptidyl-prolyl cis-trans isomerase activity"/>
    <property type="evidence" value="ECO:0007669"/>
    <property type="project" value="UniProtKB-UniRule"/>
</dbReference>
<dbReference type="Gene3D" id="1.10.3120.10">
    <property type="entry name" value="Trigger factor, C-terminal domain"/>
    <property type="match status" value="1"/>
</dbReference>
<evidence type="ECO:0000256" key="11">
    <source>
        <dbReference type="HAMAP-Rule" id="MF_00303"/>
    </source>
</evidence>
<comment type="catalytic activity">
    <reaction evidence="1 11 12">
        <text>[protein]-peptidylproline (omega=180) = [protein]-peptidylproline (omega=0)</text>
        <dbReference type="Rhea" id="RHEA:16237"/>
        <dbReference type="Rhea" id="RHEA-COMP:10747"/>
        <dbReference type="Rhea" id="RHEA-COMP:10748"/>
        <dbReference type="ChEBI" id="CHEBI:83833"/>
        <dbReference type="ChEBI" id="CHEBI:83834"/>
        <dbReference type="EC" id="5.2.1.8"/>
    </reaction>
</comment>
<dbReference type="Proteomes" id="UP000595362">
    <property type="component" value="Chromosome"/>
</dbReference>
<dbReference type="GO" id="GO:0043335">
    <property type="term" value="P:protein unfolding"/>
    <property type="evidence" value="ECO:0007669"/>
    <property type="project" value="TreeGrafter"/>
</dbReference>
<evidence type="ECO:0000256" key="14">
    <source>
        <dbReference type="SAM" id="MobiDB-lite"/>
    </source>
</evidence>
<dbReference type="InterPro" id="IPR046357">
    <property type="entry name" value="PPIase_dom_sf"/>
</dbReference>
<keyword evidence="11" id="KW-0963">Cytoplasm</keyword>
<dbReference type="Pfam" id="PF05697">
    <property type="entry name" value="Trigger_N"/>
    <property type="match status" value="1"/>
</dbReference>
<dbReference type="HAMAP" id="MF_00303">
    <property type="entry name" value="Trigger_factor_Tig"/>
    <property type="match status" value="1"/>
</dbReference>
<evidence type="ECO:0000259" key="15">
    <source>
        <dbReference type="PROSITE" id="PS50059"/>
    </source>
</evidence>
<evidence type="ECO:0000313" key="16">
    <source>
        <dbReference type="EMBL" id="QQG37399.1"/>
    </source>
</evidence>
<dbReference type="GO" id="GO:0051083">
    <property type="term" value="P:'de novo' cotranslational protein folding"/>
    <property type="evidence" value="ECO:0007669"/>
    <property type="project" value="TreeGrafter"/>
</dbReference>
<dbReference type="InterPro" id="IPR027304">
    <property type="entry name" value="Trigger_fact/SurA_dom_sf"/>
</dbReference>
<dbReference type="InterPro" id="IPR036611">
    <property type="entry name" value="Trigger_fac_ribosome-bd_sf"/>
</dbReference>
<dbReference type="Pfam" id="PF05698">
    <property type="entry name" value="Trigger_C"/>
    <property type="match status" value="1"/>
</dbReference>
<evidence type="ECO:0000256" key="8">
    <source>
        <dbReference type="ARBA" id="ARBA00023235"/>
    </source>
</evidence>
<keyword evidence="7 11" id="KW-0143">Chaperone</keyword>
<dbReference type="PROSITE" id="PS50059">
    <property type="entry name" value="FKBP_PPIASE"/>
    <property type="match status" value="1"/>
</dbReference>
<dbReference type="GO" id="GO:0044183">
    <property type="term" value="F:protein folding chaperone"/>
    <property type="evidence" value="ECO:0007669"/>
    <property type="project" value="TreeGrafter"/>
</dbReference>
<evidence type="ECO:0000256" key="2">
    <source>
        <dbReference type="ARBA" id="ARBA00005464"/>
    </source>
</evidence>
<evidence type="ECO:0000313" key="17">
    <source>
        <dbReference type="Proteomes" id="UP000595362"/>
    </source>
</evidence>
<reference evidence="16 17" key="1">
    <citation type="submission" date="2020-07" db="EMBL/GenBank/DDBJ databases">
        <title>Huge and variable diversity of episymbiotic CPR bacteria and DPANN archaea in groundwater ecosystems.</title>
        <authorList>
            <person name="He C.Y."/>
            <person name="Keren R."/>
            <person name="Whittaker M."/>
            <person name="Farag I.F."/>
            <person name="Doudna J."/>
            <person name="Cate J.H.D."/>
            <person name="Banfield J.F."/>
        </authorList>
    </citation>
    <scope>NUCLEOTIDE SEQUENCE [LARGE SCALE GENOMIC DNA]</scope>
    <source>
        <strain evidence="16">NC_groundwater_70_Ag_B-0.1um_54_66</strain>
    </source>
</reference>
<feature type="compositionally biased region" description="Basic and acidic residues" evidence="14">
    <location>
        <begin position="443"/>
        <end position="457"/>
    </location>
</feature>
<dbReference type="InterPro" id="IPR008880">
    <property type="entry name" value="Trigger_fac_C"/>
</dbReference>
<accession>A0A7T5UHK4</accession>
<evidence type="ECO:0000256" key="13">
    <source>
        <dbReference type="RuleBase" id="RU003914"/>
    </source>
</evidence>
<dbReference type="Gene3D" id="3.30.70.1050">
    <property type="entry name" value="Trigger factor ribosome-binding domain"/>
    <property type="match status" value="1"/>
</dbReference>
<dbReference type="PIRSF" id="PIRSF003095">
    <property type="entry name" value="Trigger_factor"/>
    <property type="match status" value="1"/>
</dbReference>
<dbReference type="GO" id="GO:0043022">
    <property type="term" value="F:ribosome binding"/>
    <property type="evidence" value="ECO:0007669"/>
    <property type="project" value="TreeGrafter"/>
</dbReference>
<keyword evidence="6 11" id="KW-0697">Rotamase</keyword>
<evidence type="ECO:0000256" key="6">
    <source>
        <dbReference type="ARBA" id="ARBA00023110"/>
    </source>
</evidence>
<comment type="function">
    <text evidence="11">Involved in protein export. Acts as a chaperone by maintaining the newly synthesized protein in an open conformation. Functions as a peptidyl-prolyl cis-trans isomerase.</text>
</comment>
<evidence type="ECO:0000256" key="10">
    <source>
        <dbReference type="ARBA" id="ARBA00029986"/>
    </source>
</evidence>
<dbReference type="SUPFAM" id="SSF109998">
    <property type="entry name" value="Triger factor/SurA peptide-binding domain-like"/>
    <property type="match status" value="1"/>
</dbReference>
<evidence type="ECO:0000256" key="3">
    <source>
        <dbReference type="ARBA" id="ARBA00013194"/>
    </source>
</evidence>
<evidence type="ECO:0000256" key="12">
    <source>
        <dbReference type="PROSITE-ProRule" id="PRU00277"/>
    </source>
</evidence>
<dbReference type="InterPro" id="IPR037041">
    <property type="entry name" value="Trigger_fac_C_sf"/>
</dbReference>
<organism evidence="16 17">
    <name type="scientific">Micavibrio aeruginosavorus</name>
    <dbReference type="NCBI Taxonomy" id="349221"/>
    <lineage>
        <taxon>Bacteria</taxon>
        <taxon>Pseudomonadati</taxon>
        <taxon>Bdellovibrionota</taxon>
        <taxon>Bdellovibrionia</taxon>
        <taxon>Bdellovibrionales</taxon>
        <taxon>Pseudobdellovibrionaceae</taxon>
        <taxon>Micavibrio</taxon>
    </lineage>
</organism>
<dbReference type="Pfam" id="PF00254">
    <property type="entry name" value="FKBP_C"/>
    <property type="match status" value="1"/>
</dbReference>
<dbReference type="Gene3D" id="3.10.50.40">
    <property type="match status" value="1"/>
</dbReference>
<keyword evidence="9 11" id="KW-0131">Cell cycle</keyword>
<dbReference type="GO" id="GO:0005737">
    <property type="term" value="C:cytoplasm"/>
    <property type="evidence" value="ECO:0007669"/>
    <property type="project" value="UniProtKB-SubCell"/>
</dbReference>
<dbReference type="GO" id="GO:0051301">
    <property type="term" value="P:cell division"/>
    <property type="evidence" value="ECO:0007669"/>
    <property type="project" value="UniProtKB-KW"/>
</dbReference>
<dbReference type="PANTHER" id="PTHR30560:SF3">
    <property type="entry name" value="TRIGGER FACTOR-LIKE PROTEIN TIG, CHLOROPLASTIC"/>
    <property type="match status" value="1"/>
</dbReference>
<dbReference type="SUPFAM" id="SSF54534">
    <property type="entry name" value="FKBP-like"/>
    <property type="match status" value="1"/>
</dbReference>
<name>A0A7T5UHK4_9BACT</name>
<feature type="domain" description="PPIase FKBP-type" evidence="15">
    <location>
        <begin position="163"/>
        <end position="225"/>
    </location>
</feature>
<comment type="subcellular location">
    <subcellularLocation>
        <location evidence="11">Cytoplasm</location>
    </subcellularLocation>
    <text evidence="11">About half TF is bound to the ribosome near the polypeptide exit tunnel while the other half is free in the cytoplasm.</text>
</comment>
<gene>
    <name evidence="11" type="primary">tig</name>
    <name evidence="16" type="ORF">HYS17_06915</name>
</gene>
<keyword evidence="8 11" id="KW-0413">Isomerase</keyword>
<dbReference type="InterPro" id="IPR001179">
    <property type="entry name" value="PPIase_FKBP_dom"/>
</dbReference>
<keyword evidence="5 11" id="KW-0132">Cell division</keyword>
<evidence type="ECO:0000256" key="9">
    <source>
        <dbReference type="ARBA" id="ARBA00023306"/>
    </source>
</evidence>
<evidence type="ECO:0000256" key="5">
    <source>
        <dbReference type="ARBA" id="ARBA00022618"/>
    </source>
</evidence>
<evidence type="ECO:0000256" key="1">
    <source>
        <dbReference type="ARBA" id="ARBA00000971"/>
    </source>
</evidence>